<dbReference type="CDD" id="cd11061">
    <property type="entry name" value="CYP67-like"/>
    <property type="match status" value="1"/>
</dbReference>
<dbReference type="InterPro" id="IPR017972">
    <property type="entry name" value="Cyt_P450_CS"/>
</dbReference>
<dbReference type="SUPFAM" id="SSF48264">
    <property type="entry name" value="Cytochrome P450"/>
    <property type="match status" value="1"/>
</dbReference>
<organism evidence="6 7">
    <name type="scientific">Zopfia rhizophila CBS 207.26</name>
    <dbReference type="NCBI Taxonomy" id="1314779"/>
    <lineage>
        <taxon>Eukaryota</taxon>
        <taxon>Fungi</taxon>
        <taxon>Dikarya</taxon>
        <taxon>Ascomycota</taxon>
        <taxon>Pezizomycotina</taxon>
        <taxon>Dothideomycetes</taxon>
        <taxon>Dothideomycetes incertae sedis</taxon>
        <taxon>Zopfiaceae</taxon>
        <taxon>Zopfia</taxon>
    </lineage>
</organism>
<dbReference type="GO" id="GO:0005506">
    <property type="term" value="F:iron ion binding"/>
    <property type="evidence" value="ECO:0007669"/>
    <property type="project" value="InterPro"/>
</dbReference>
<keyword evidence="2 4" id="KW-0479">Metal-binding</keyword>
<feature type="binding site" description="axial binding residue" evidence="4">
    <location>
        <position position="339"/>
    </location>
    <ligand>
        <name>heme</name>
        <dbReference type="ChEBI" id="CHEBI:30413"/>
    </ligand>
    <ligandPart>
        <name>Fe</name>
        <dbReference type="ChEBI" id="CHEBI:18248"/>
    </ligandPart>
</feature>
<dbReference type="InterPro" id="IPR002401">
    <property type="entry name" value="Cyt_P450_E_grp-I"/>
</dbReference>
<keyword evidence="5" id="KW-0560">Oxidoreductase</keyword>
<dbReference type="GO" id="GO:0016705">
    <property type="term" value="F:oxidoreductase activity, acting on paired donors, with incorporation or reduction of molecular oxygen"/>
    <property type="evidence" value="ECO:0007669"/>
    <property type="project" value="InterPro"/>
</dbReference>
<proteinExistence type="inferred from homology"/>
<name>A0A6A6E3W0_9PEZI</name>
<reference evidence="6" key="1">
    <citation type="journal article" date="2020" name="Stud. Mycol.">
        <title>101 Dothideomycetes genomes: a test case for predicting lifestyles and emergence of pathogens.</title>
        <authorList>
            <person name="Haridas S."/>
            <person name="Albert R."/>
            <person name="Binder M."/>
            <person name="Bloem J."/>
            <person name="Labutti K."/>
            <person name="Salamov A."/>
            <person name="Andreopoulos B."/>
            <person name="Baker S."/>
            <person name="Barry K."/>
            <person name="Bills G."/>
            <person name="Bluhm B."/>
            <person name="Cannon C."/>
            <person name="Castanera R."/>
            <person name="Culley D."/>
            <person name="Daum C."/>
            <person name="Ezra D."/>
            <person name="Gonzalez J."/>
            <person name="Henrissat B."/>
            <person name="Kuo A."/>
            <person name="Liang C."/>
            <person name="Lipzen A."/>
            <person name="Lutzoni F."/>
            <person name="Magnuson J."/>
            <person name="Mondo S."/>
            <person name="Nolan M."/>
            <person name="Ohm R."/>
            <person name="Pangilinan J."/>
            <person name="Park H.-J."/>
            <person name="Ramirez L."/>
            <person name="Alfaro M."/>
            <person name="Sun H."/>
            <person name="Tritt A."/>
            <person name="Yoshinaga Y."/>
            <person name="Zwiers L.-H."/>
            <person name="Turgeon B."/>
            <person name="Goodwin S."/>
            <person name="Spatafora J."/>
            <person name="Crous P."/>
            <person name="Grigoriev I."/>
        </authorList>
    </citation>
    <scope>NUCLEOTIDE SEQUENCE</scope>
    <source>
        <strain evidence="6">CBS 207.26</strain>
    </source>
</reference>
<dbReference type="PRINTS" id="PR00463">
    <property type="entry name" value="EP450I"/>
</dbReference>
<dbReference type="InterPro" id="IPR001128">
    <property type="entry name" value="Cyt_P450"/>
</dbReference>
<dbReference type="InterPro" id="IPR050121">
    <property type="entry name" value="Cytochrome_P450_monoxygenase"/>
</dbReference>
<comment type="similarity">
    <text evidence="5">Belongs to the cytochrome P450 family.</text>
</comment>
<dbReference type="Pfam" id="PF00067">
    <property type="entry name" value="p450"/>
    <property type="match status" value="1"/>
</dbReference>
<evidence type="ECO:0000313" key="6">
    <source>
        <dbReference type="EMBL" id="KAF2186607.1"/>
    </source>
</evidence>
<dbReference type="OrthoDB" id="1470350at2759"/>
<evidence type="ECO:0000313" key="7">
    <source>
        <dbReference type="Proteomes" id="UP000800200"/>
    </source>
</evidence>
<keyword evidence="4 5" id="KW-0349">Heme</keyword>
<keyword evidence="5 6" id="KW-0503">Monooxygenase</keyword>
<keyword evidence="3 4" id="KW-0408">Iron</keyword>
<keyword evidence="7" id="KW-1185">Reference proteome</keyword>
<dbReference type="PRINTS" id="PR00385">
    <property type="entry name" value="P450"/>
</dbReference>
<accession>A0A6A6E3W0</accession>
<dbReference type="PANTHER" id="PTHR24305">
    <property type="entry name" value="CYTOCHROME P450"/>
    <property type="match status" value="1"/>
</dbReference>
<protein>
    <submittedName>
        <fullName evidence="6">Benzoate 4-monooxygenase cytochrome P450</fullName>
    </submittedName>
</protein>
<dbReference type="Gene3D" id="1.10.630.10">
    <property type="entry name" value="Cytochrome P450"/>
    <property type="match status" value="1"/>
</dbReference>
<gene>
    <name evidence="6" type="ORF">K469DRAFT_738443</name>
</gene>
<dbReference type="GO" id="GO:0020037">
    <property type="term" value="F:heme binding"/>
    <property type="evidence" value="ECO:0007669"/>
    <property type="project" value="InterPro"/>
</dbReference>
<dbReference type="Proteomes" id="UP000800200">
    <property type="component" value="Unassembled WGS sequence"/>
</dbReference>
<evidence type="ECO:0000256" key="4">
    <source>
        <dbReference type="PIRSR" id="PIRSR602401-1"/>
    </source>
</evidence>
<comment type="cofactor">
    <cofactor evidence="1 4">
        <name>heme</name>
        <dbReference type="ChEBI" id="CHEBI:30413"/>
    </cofactor>
</comment>
<sequence>MVPAPGAYNTHTCIDKDLHRHKRRVMGQAFSERALRAFEPKILEEANIFLHQLHQNVGSDGWSQPLNMSQIVRHMTIDVLGEFAFGRSFELQTQEKNRFLLNAINAASRVSGMYAQYPRLKSSGLDRIIKQRGAWTREKFGNLMLELVKQRISEKEDARHDLFSFIINAKDPETGKGFELNEIWAESRLLIIAGSDTTSTAICATLFYLSRYPDCKSKLTEEIESNFTSAEEIRTGPQLSSCHYLRACIDEAMRMSPPVGTALWREVCKSGLTIDGTYIPPGVDVGSSLYSIHHLESIFPDSWTYNPERWLGTGDSSEENELASQRKAFNPFSLGTRKCIAPTMAYTEASIALARMLWLFDFRRPDGELDRIGEGVPGDVNGRHRPKEFQLREHLTSTHEGPYLKFRCRIRI</sequence>
<evidence type="ECO:0000256" key="1">
    <source>
        <dbReference type="ARBA" id="ARBA00001971"/>
    </source>
</evidence>
<evidence type="ECO:0000256" key="3">
    <source>
        <dbReference type="ARBA" id="ARBA00023004"/>
    </source>
</evidence>
<dbReference type="PROSITE" id="PS00086">
    <property type="entry name" value="CYTOCHROME_P450"/>
    <property type="match status" value="1"/>
</dbReference>
<dbReference type="EMBL" id="ML994629">
    <property type="protein sequence ID" value="KAF2186607.1"/>
    <property type="molecule type" value="Genomic_DNA"/>
</dbReference>
<evidence type="ECO:0000256" key="2">
    <source>
        <dbReference type="ARBA" id="ARBA00022723"/>
    </source>
</evidence>
<evidence type="ECO:0000256" key="5">
    <source>
        <dbReference type="RuleBase" id="RU000461"/>
    </source>
</evidence>
<dbReference type="GO" id="GO:0004497">
    <property type="term" value="F:monooxygenase activity"/>
    <property type="evidence" value="ECO:0007669"/>
    <property type="project" value="UniProtKB-KW"/>
</dbReference>
<dbReference type="PANTHER" id="PTHR24305:SF226">
    <property type="entry name" value="CYTOCHROME P450 MONOOXYGENASE"/>
    <property type="match status" value="1"/>
</dbReference>
<dbReference type="AlphaFoldDB" id="A0A6A6E3W0"/>
<dbReference type="InterPro" id="IPR036396">
    <property type="entry name" value="Cyt_P450_sf"/>
</dbReference>